<dbReference type="EMBL" id="LKCM01000100">
    <property type="protein sequence ID" value="KPQ44266.1"/>
    <property type="molecule type" value="Genomic_DNA"/>
</dbReference>
<evidence type="ECO:0000259" key="8">
    <source>
        <dbReference type="PROSITE" id="PS51007"/>
    </source>
</evidence>
<reference evidence="9 10" key="1">
    <citation type="submission" date="2015-09" db="EMBL/GenBank/DDBJ databases">
        <title>A metagenomics-based metabolic model of nitrate-dependent anaerobic oxidation of methane by Methanoperedens-like archaea.</title>
        <authorList>
            <person name="Arshad A."/>
            <person name="Speth D.R."/>
            <person name="De Graaf R.M."/>
            <person name="Op Den Camp H.J."/>
            <person name="Jetten M.S."/>
            <person name="Welte C.U."/>
        </authorList>
    </citation>
    <scope>NUCLEOTIDE SEQUENCE [LARGE SCALE GENOMIC DNA]</scope>
</reference>
<accession>A0A0N8KR89</accession>
<sequence length="288" mass="31099">MLTVRNFFNYVGKVSKLLLLLLAMIGLIHPSVASNLNEKAMKGEDIYTDKCISCHSIGGGKKIGPDLKDVTSLRNRDWLVRYISEPDKVLADKDPIAIKLLEEYNNIPMPNMGLSEAEADDVVAYLEAVGGIQATQPSITPAQAVPSPVETLTGDAKTGSALFTGSIPFKNGGSSCIACHNIAGIMEGGTLGPDLTLSYSKYGEAGIASVLASVPFPTMSPIYSNRPLTLQEQADLKAFLQQSAPEQPKQALIMIVVFSLIGMVGLLLLSHIIWRHRLSNVRDSLKYR</sequence>
<evidence type="ECO:0000256" key="7">
    <source>
        <dbReference type="SAM" id="Phobius"/>
    </source>
</evidence>
<keyword evidence="7" id="KW-0472">Membrane</keyword>
<dbReference type="InterPro" id="IPR051811">
    <property type="entry name" value="Cytochrome_c550/c551-like"/>
</dbReference>
<organism evidence="9 10">
    <name type="scientific">Candidatus Methanoperedens nitratireducens</name>
    <dbReference type="NCBI Taxonomy" id="1392998"/>
    <lineage>
        <taxon>Archaea</taxon>
        <taxon>Methanobacteriati</taxon>
        <taxon>Methanobacteriota</taxon>
        <taxon>Stenosarchaea group</taxon>
        <taxon>Methanomicrobia</taxon>
        <taxon>Methanosarcinales</taxon>
        <taxon>ANME-2 cluster</taxon>
        <taxon>Candidatus Methanoperedentaceae</taxon>
        <taxon>Candidatus Methanoperedens</taxon>
    </lineage>
</organism>
<evidence type="ECO:0000313" key="10">
    <source>
        <dbReference type="Proteomes" id="UP000050360"/>
    </source>
</evidence>
<keyword evidence="3 6" id="KW-0479">Metal-binding</keyword>
<keyword evidence="5 6" id="KW-0408">Iron</keyword>
<feature type="domain" description="Cytochrome c" evidence="8">
    <location>
        <begin position="154"/>
        <end position="244"/>
    </location>
</feature>
<evidence type="ECO:0000313" key="9">
    <source>
        <dbReference type="EMBL" id="KPQ44266.1"/>
    </source>
</evidence>
<keyword evidence="7" id="KW-0812">Transmembrane</keyword>
<protein>
    <submittedName>
        <fullName evidence="9">Cytochrome c</fullName>
    </submittedName>
</protein>
<name>A0A0N8KR89_9EURY</name>
<dbReference type="GO" id="GO:0009055">
    <property type="term" value="F:electron transfer activity"/>
    <property type="evidence" value="ECO:0007669"/>
    <property type="project" value="InterPro"/>
</dbReference>
<dbReference type="InterPro" id="IPR009056">
    <property type="entry name" value="Cyt_c-like_dom"/>
</dbReference>
<proteinExistence type="predicted"/>
<gene>
    <name evidence="9" type="ORF">MPEBLZ_01126</name>
</gene>
<keyword evidence="4" id="KW-0249">Electron transport</keyword>
<dbReference type="GO" id="GO:0020037">
    <property type="term" value="F:heme binding"/>
    <property type="evidence" value="ECO:0007669"/>
    <property type="project" value="InterPro"/>
</dbReference>
<keyword evidence="2 6" id="KW-0349">Heme</keyword>
<dbReference type="GO" id="GO:0046872">
    <property type="term" value="F:metal ion binding"/>
    <property type="evidence" value="ECO:0007669"/>
    <property type="project" value="UniProtKB-KW"/>
</dbReference>
<dbReference type="Pfam" id="PF00034">
    <property type="entry name" value="Cytochrom_C"/>
    <property type="match status" value="1"/>
</dbReference>
<evidence type="ECO:0000256" key="6">
    <source>
        <dbReference type="PROSITE-ProRule" id="PRU00433"/>
    </source>
</evidence>
<evidence type="ECO:0000256" key="2">
    <source>
        <dbReference type="ARBA" id="ARBA00022617"/>
    </source>
</evidence>
<evidence type="ECO:0000256" key="5">
    <source>
        <dbReference type="ARBA" id="ARBA00023004"/>
    </source>
</evidence>
<feature type="transmembrane region" description="Helical" evidence="7">
    <location>
        <begin position="251"/>
        <end position="274"/>
    </location>
</feature>
<dbReference type="PANTHER" id="PTHR37823:SF1">
    <property type="entry name" value="CYTOCHROME C-553-LIKE"/>
    <property type="match status" value="1"/>
</dbReference>
<feature type="domain" description="Cytochrome c" evidence="8">
    <location>
        <begin position="38"/>
        <end position="130"/>
    </location>
</feature>
<evidence type="ECO:0000256" key="3">
    <source>
        <dbReference type="ARBA" id="ARBA00022723"/>
    </source>
</evidence>
<evidence type="ECO:0000256" key="4">
    <source>
        <dbReference type="ARBA" id="ARBA00022982"/>
    </source>
</evidence>
<dbReference type="Proteomes" id="UP000050360">
    <property type="component" value="Unassembled WGS sequence"/>
</dbReference>
<keyword evidence="7" id="KW-1133">Transmembrane helix</keyword>
<dbReference type="SUPFAM" id="SSF46626">
    <property type="entry name" value="Cytochrome c"/>
    <property type="match status" value="2"/>
</dbReference>
<keyword evidence="1" id="KW-0813">Transport</keyword>
<dbReference type="Gene3D" id="1.10.760.10">
    <property type="entry name" value="Cytochrome c-like domain"/>
    <property type="match status" value="2"/>
</dbReference>
<dbReference type="InterPro" id="IPR036909">
    <property type="entry name" value="Cyt_c-like_dom_sf"/>
</dbReference>
<comment type="caution">
    <text evidence="9">The sequence shown here is derived from an EMBL/GenBank/DDBJ whole genome shotgun (WGS) entry which is preliminary data.</text>
</comment>
<dbReference type="PANTHER" id="PTHR37823">
    <property type="entry name" value="CYTOCHROME C-553-LIKE"/>
    <property type="match status" value="1"/>
</dbReference>
<evidence type="ECO:0000256" key="1">
    <source>
        <dbReference type="ARBA" id="ARBA00022448"/>
    </source>
</evidence>
<dbReference type="PROSITE" id="PS51007">
    <property type="entry name" value="CYTC"/>
    <property type="match status" value="2"/>
</dbReference>
<dbReference type="AlphaFoldDB" id="A0A0N8KR89"/>